<dbReference type="PANTHER" id="PTHR30250:SF28">
    <property type="entry name" value="POLYSACCHARIDE BIOSYNTHESIS PROTEIN"/>
    <property type="match status" value="1"/>
</dbReference>
<dbReference type="Proteomes" id="UP000553343">
    <property type="component" value="Unassembled WGS sequence"/>
</dbReference>
<feature type="transmembrane region" description="Helical" evidence="6">
    <location>
        <begin position="105"/>
        <end position="124"/>
    </location>
</feature>
<feature type="transmembrane region" description="Helical" evidence="6">
    <location>
        <begin position="352"/>
        <end position="374"/>
    </location>
</feature>
<evidence type="ECO:0000256" key="4">
    <source>
        <dbReference type="ARBA" id="ARBA00022989"/>
    </source>
</evidence>
<accession>A0A850SRC6</accession>
<feature type="transmembrane region" description="Helical" evidence="6">
    <location>
        <begin position="285"/>
        <end position="307"/>
    </location>
</feature>
<keyword evidence="4 6" id="KW-1133">Transmembrane helix</keyword>
<feature type="transmembrane region" description="Helical" evidence="6">
    <location>
        <begin position="380"/>
        <end position="401"/>
    </location>
</feature>
<keyword evidence="5 6" id="KW-0472">Membrane</keyword>
<evidence type="ECO:0000256" key="5">
    <source>
        <dbReference type="ARBA" id="ARBA00023136"/>
    </source>
</evidence>
<evidence type="ECO:0000256" key="2">
    <source>
        <dbReference type="ARBA" id="ARBA00022475"/>
    </source>
</evidence>
<name>A0A850SRC6_9BACT</name>
<organism evidence="7 8">
    <name type="scientific">Desulfobacter latus</name>
    <dbReference type="NCBI Taxonomy" id="2292"/>
    <lineage>
        <taxon>Bacteria</taxon>
        <taxon>Pseudomonadati</taxon>
        <taxon>Thermodesulfobacteriota</taxon>
        <taxon>Desulfobacteria</taxon>
        <taxon>Desulfobacterales</taxon>
        <taxon>Desulfobacteraceae</taxon>
        <taxon>Desulfobacter</taxon>
    </lineage>
</organism>
<dbReference type="Pfam" id="PF13440">
    <property type="entry name" value="Polysacc_synt_3"/>
    <property type="match status" value="1"/>
</dbReference>
<dbReference type="GO" id="GO:0005886">
    <property type="term" value="C:plasma membrane"/>
    <property type="evidence" value="ECO:0007669"/>
    <property type="project" value="UniProtKB-SubCell"/>
</dbReference>
<comment type="caution">
    <text evidence="7">The sequence shown here is derived from an EMBL/GenBank/DDBJ whole genome shotgun (WGS) entry which is preliminary data.</text>
</comment>
<evidence type="ECO:0000313" key="7">
    <source>
        <dbReference type="EMBL" id="NWH03709.1"/>
    </source>
</evidence>
<keyword evidence="8" id="KW-1185">Reference proteome</keyword>
<comment type="subcellular location">
    <subcellularLocation>
        <location evidence="1">Cell membrane</location>
        <topology evidence="1">Multi-pass membrane protein</topology>
    </subcellularLocation>
</comment>
<feature type="transmembrane region" description="Helical" evidence="6">
    <location>
        <begin position="62"/>
        <end position="85"/>
    </location>
</feature>
<reference evidence="7 8" key="1">
    <citation type="submission" date="2020-06" db="EMBL/GenBank/DDBJ databases">
        <title>High-quality draft genome of sulfate reducer Desulfobacter latus type strain AcrS2 isolated from marine sediment.</title>
        <authorList>
            <person name="Hoppe M."/>
            <person name="Larsen C.K."/>
            <person name="Marshall I.P.G."/>
            <person name="Schramm A."/>
            <person name="Marietou A.G."/>
        </authorList>
    </citation>
    <scope>NUCLEOTIDE SEQUENCE [LARGE SCALE GENOMIC DNA]</scope>
    <source>
        <strain evidence="7 8">AcRS2</strain>
    </source>
</reference>
<feature type="transmembrane region" description="Helical" evidence="6">
    <location>
        <begin position="145"/>
        <end position="178"/>
    </location>
</feature>
<dbReference type="AlphaFoldDB" id="A0A850SRC6"/>
<evidence type="ECO:0000256" key="1">
    <source>
        <dbReference type="ARBA" id="ARBA00004651"/>
    </source>
</evidence>
<sequence length="409" mass="45899">MLSGVFVARVVSFLAAPIIARLFSPEDFGTAATFAMLIFLAGPLSTMMYENAMILESDDQKAICIGLLACTILVGFLCFFTLMMITYDILFFKVRVLEDLGNWKYVLIWGVLLFGTAKILHSWNVRTKQFKSIAGADIGQTLSMVSFRICAGIVHGSSVTGLVFGYLIGIAAKIIIIIKNVNKTLLHSVMNIEKKNYFHIAKEYKEFPLYMTPLRLVKVLSDNLPIMLLAFMYSPEIVGYFAITNRLVRVPADIAQKSVGQTYFQKASEIFNSGKAIKSSLIKTTFGLAVLGMPIFLLVVFFGKVIFTTLLGTNWETAGHYVQILSPWFFTLLLKAPAASVMTIVRKQNVLFFVNLIFLTLKSFVFAAAYLFDFTAEDTLLWYMFFSAFEETFIIFTGLIFSKNKPVRP</sequence>
<feature type="transmembrane region" description="Helical" evidence="6">
    <location>
        <begin position="224"/>
        <end position="243"/>
    </location>
</feature>
<feature type="transmembrane region" description="Helical" evidence="6">
    <location>
        <begin position="327"/>
        <end position="345"/>
    </location>
</feature>
<feature type="transmembrane region" description="Helical" evidence="6">
    <location>
        <begin position="30"/>
        <end position="50"/>
    </location>
</feature>
<dbReference type="EMBL" id="JACADJ010000003">
    <property type="protein sequence ID" value="NWH03709.1"/>
    <property type="molecule type" value="Genomic_DNA"/>
</dbReference>
<dbReference type="InterPro" id="IPR050833">
    <property type="entry name" value="Poly_Biosynth_Transport"/>
</dbReference>
<protein>
    <submittedName>
        <fullName evidence="7">Oligosaccharide flippase family protein</fullName>
    </submittedName>
</protein>
<evidence type="ECO:0000256" key="6">
    <source>
        <dbReference type="SAM" id="Phobius"/>
    </source>
</evidence>
<evidence type="ECO:0000256" key="3">
    <source>
        <dbReference type="ARBA" id="ARBA00022692"/>
    </source>
</evidence>
<keyword evidence="2" id="KW-1003">Cell membrane</keyword>
<proteinExistence type="predicted"/>
<gene>
    <name evidence="7" type="ORF">HXW94_01635</name>
</gene>
<keyword evidence="3 6" id="KW-0812">Transmembrane</keyword>
<dbReference type="PANTHER" id="PTHR30250">
    <property type="entry name" value="PST FAMILY PREDICTED COLANIC ACID TRANSPORTER"/>
    <property type="match status" value="1"/>
</dbReference>
<evidence type="ECO:0000313" key="8">
    <source>
        <dbReference type="Proteomes" id="UP000553343"/>
    </source>
</evidence>